<dbReference type="EMBL" id="WIVU01000068">
    <property type="protein sequence ID" value="MQU08601.1"/>
    <property type="molecule type" value="Genomic_DNA"/>
</dbReference>
<dbReference type="AlphaFoldDB" id="A0A6L5I1R0"/>
<reference evidence="2 3" key="1">
    <citation type="submission" date="2019-10" db="EMBL/GenBank/DDBJ databases">
        <title>Evaluation of single-gene subtyping targets for Pseudomonas.</title>
        <authorList>
            <person name="Reichler S.J."/>
            <person name="Orsi R.H."/>
            <person name="Wiedmann M."/>
            <person name="Martin N.H."/>
            <person name="Murphy S.I."/>
        </authorList>
    </citation>
    <scope>NUCLEOTIDE SEQUENCE [LARGE SCALE GENOMIC DNA]</scope>
    <source>
        <strain evidence="2 3">FSL R10-1637</strain>
    </source>
</reference>
<dbReference type="InterPro" id="IPR006528">
    <property type="entry name" value="Phage_head_morphogenesis_dom"/>
</dbReference>
<accession>A0A6L5I1R0</accession>
<organism evidence="2 3">
    <name type="scientific">Pseudomonas helleri</name>
    <dbReference type="NCBI Taxonomy" id="1608996"/>
    <lineage>
        <taxon>Bacteria</taxon>
        <taxon>Pseudomonadati</taxon>
        <taxon>Pseudomonadota</taxon>
        <taxon>Gammaproteobacteria</taxon>
        <taxon>Pseudomonadales</taxon>
        <taxon>Pseudomonadaceae</taxon>
        <taxon>Pseudomonas</taxon>
    </lineage>
</organism>
<dbReference type="PIRSF" id="PIRSF034565">
    <property type="entry name" value="UCP034565"/>
    <property type="match status" value="1"/>
</dbReference>
<dbReference type="Proteomes" id="UP000478064">
    <property type="component" value="Unassembled WGS sequence"/>
</dbReference>
<dbReference type="InterPro" id="IPR017029">
    <property type="entry name" value="Phage_head_put"/>
</dbReference>
<name>A0A6L5I1R0_9PSED</name>
<evidence type="ECO:0000313" key="2">
    <source>
        <dbReference type="EMBL" id="MQU08601.1"/>
    </source>
</evidence>
<protein>
    <submittedName>
        <fullName evidence="2">Phage head morphogenesis protein</fullName>
    </submittedName>
</protein>
<evidence type="ECO:0000259" key="1">
    <source>
        <dbReference type="Pfam" id="PF04233"/>
    </source>
</evidence>
<dbReference type="NCBIfam" id="TIGR01641">
    <property type="entry name" value="phageSPP1_gp7"/>
    <property type="match status" value="1"/>
</dbReference>
<gene>
    <name evidence="2" type="ORF">GHO27_23350</name>
</gene>
<feature type="domain" description="Phage head morphogenesis" evidence="1">
    <location>
        <begin position="165"/>
        <end position="273"/>
    </location>
</feature>
<dbReference type="Pfam" id="PF04233">
    <property type="entry name" value="Phage_Mu_F"/>
    <property type="match status" value="1"/>
</dbReference>
<proteinExistence type="predicted"/>
<dbReference type="RefSeq" id="WP_153375410.1">
    <property type="nucleotide sequence ID" value="NZ_WIVU01000068.1"/>
</dbReference>
<sequence>MATNEELAAAQRAIVAALAQHASHNYRASSAVVNRINAEIDRLTRELALELGERLEPLSAAEVQAFLSGKYTTSSLKALKAALDGWAVALNQSIQAEWFVSATALAGYEAAYASNLMAKAFVGIAESGVTAAQAYNAAMAQPVLGQLVKSMLSSIAESTKVRVYASIRQGISSGQTNAEVIRALRGTQALKHQDGLLQITKNDASKVVRTARNHVANVAYQQTYQALGVQFVIWCSTLDGRTSFVCASRDGMRYRIDEPHPVPPAHPNCRSVLAPSFLDELIGNRPFVRALKVRGGYRINEEGNREARPASFRSIGDMTKKQREKAGLEVGQVSANTSYAKWFGDQDAAFQREWLGPARYDLYKKGGYSLERFVDPQGKQYNLDQLRARDEETFKQVFGE</sequence>
<comment type="caution">
    <text evidence="2">The sequence shown here is derived from an EMBL/GenBank/DDBJ whole genome shotgun (WGS) entry which is preliminary data.</text>
</comment>
<evidence type="ECO:0000313" key="3">
    <source>
        <dbReference type="Proteomes" id="UP000478064"/>
    </source>
</evidence>